<organism evidence="1 2">
    <name type="scientific">Flavobacterium rivuli WB 3.3-2 = DSM 21788</name>
    <dbReference type="NCBI Taxonomy" id="1121895"/>
    <lineage>
        <taxon>Bacteria</taxon>
        <taxon>Pseudomonadati</taxon>
        <taxon>Bacteroidota</taxon>
        <taxon>Flavobacteriia</taxon>
        <taxon>Flavobacteriales</taxon>
        <taxon>Flavobacteriaceae</taxon>
        <taxon>Flavobacterium</taxon>
    </lineage>
</organism>
<protein>
    <submittedName>
        <fullName evidence="1">Uncharacterized protein</fullName>
    </submittedName>
</protein>
<gene>
    <name evidence="1" type="ORF">Q765_07635</name>
</gene>
<dbReference type="EMBL" id="JRLX01000006">
    <property type="protein sequence ID" value="KGO87072.1"/>
    <property type="molecule type" value="Genomic_DNA"/>
</dbReference>
<sequence length="268" mass="31796">MLTDVMLKNSVGLMRLYLSNLFEYITESDFQQFIQKAYSFTVQNEGVSLGRNFVSTFFELLREHRENNESIIRNEFSYFNFLLGGFLQYGNHKEFRCLLIATLLNFKSNNFHHVLGEIAACRDLCESFIFHKYENILPNCKSLDFRFSDLAGNIFFVDVVTIEYDISKYEKENFEKFIKGRLAQKFNSKTVNLEEKDKKNIFIYPILFGFSTDIIIEHSEFLKSLQYLRYPEYNFQCFSPKAFGNIQGTFFNMFSIDEIVNPVRYFRN</sequence>
<name>A0A0A2M350_9FLAO</name>
<proteinExistence type="predicted"/>
<evidence type="ECO:0000313" key="1">
    <source>
        <dbReference type="EMBL" id="KGO87072.1"/>
    </source>
</evidence>
<dbReference type="RefSeq" id="WP_020213007.1">
    <property type="nucleotide sequence ID" value="NZ_JRLX01000006.1"/>
</dbReference>
<dbReference type="STRING" id="1121895.GCA_000378485_01850"/>
<dbReference type="Proteomes" id="UP000030152">
    <property type="component" value="Unassembled WGS sequence"/>
</dbReference>
<dbReference type="AlphaFoldDB" id="A0A0A2M350"/>
<evidence type="ECO:0000313" key="2">
    <source>
        <dbReference type="Proteomes" id="UP000030152"/>
    </source>
</evidence>
<comment type="caution">
    <text evidence="1">The sequence shown here is derived from an EMBL/GenBank/DDBJ whole genome shotgun (WGS) entry which is preliminary data.</text>
</comment>
<reference evidence="1 2" key="1">
    <citation type="submission" date="2013-09" db="EMBL/GenBank/DDBJ databases">
        <authorList>
            <person name="Zeng Z."/>
            <person name="Chen C."/>
        </authorList>
    </citation>
    <scope>NUCLEOTIDE SEQUENCE [LARGE SCALE GENOMIC DNA]</scope>
    <source>
        <strain evidence="1 2">WB 3.3-2</strain>
    </source>
</reference>
<keyword evidence="2" id="KW-1185">Reference proteome</keyword>
<accession>A0A0A2M350</accession>